<feature type="transmembrane region" description="Helical" evidence="1">
    <location>
        <begin position="133"/>
        <end position="153"/>
    </location>
</feature>
<protein>
    <recommendedName>
        <fullName evidence="5">Type VII secretion protein EssA</fullName>
    </recommendedName>
</protein>
<sequence>MQYRLKSEFKTILKGLLISLLIFLQSISVHADTGNLKINNQVIYEKNEDSQNNSATFTISQLFMEEMSEQNKQLDEEKTKQIINAQKEVFVKEIPTQYTITQEITPRLFAHGYTLKDSLNASSSGLKKANHSGFILLYVVGSFLIVGLGFGLGRTFPTWRKKG</sequence>
<dbReference type="EMBL" id="JADAKE010000013">
    <property type="protein sequence ID" value="MBF8807768.1"/>
    <property type="molecule type" value="Genomic_DNA"/>
</dbReference>
<keyword evidence="1" id="KW-0472">Membrane</keyword>
<evidence type="ECO:0000313" key="4">
    <source>
        <dbReference type="Proteomes" id="UP000637757"/>
    </source>
</evidence>
<evidence type="ECO:0000256" key="1">
    <source>
        <dbReference type="SAM" id="Phobius"/>
    </source>
</evidence>
<keyword evidence="4" id="KW-1185">Reference proteome</keyword>
<reference evidence="3" key="1">
    <citation type="submission" date="2020-09" db="EMBL/GenBank/DDBJ databases">
        <title>Genomic insights into the novelty and pathogenicity of a unique biofilm-forming Enterococcus sp. bacteria (Enterococcus lacertideformus) identified in reptiles.</title>
        <authorList>
            <person name="Agius J.E."/>
            <person name="Phalen D.N."/>
            <person name="Rose K."/>
            <person name="Eden J.-S."/>
        </authorList>
    </citation>
    <scope>NUCLEOTIDE SEQUENCE</scope>
    <source>
        <strain evidence="3">PHRS 0518</strain>
    </source>
</reference>
<comment type="caution">
    <text evidence="3">The sequence shown here is derived from an EMBL/GenBank/DDBJ whole genome shotgun (WGS) entry which is preliminary data.</text>
</comment>
<feature type="chain" id="PRO_5038130466" description="Type VII secretion protein EssA" evidence="2">
    <location>
        <begin position="32"/>
        <end position="163"/>
    </location>
</feature>
<keyword evidence="1" id="KW-1133">Transmembrane helix</keyword>
<keyword evidence="2" id="KW-0732">Signal</keyword>
<gene>
    <name evidence="3" type="ORF">IC227_04555</name>
</gene>
<accession>A0A931FBM8</accession>
<organism evidence="3 4">
    <name type="scientific">Enterococcus lacertideformus</name>
    <dbReference type="NCBI Taxonomy" id="2771493"/>
    <lineage>
        <taxon>Bacteria</taxon>
        <taxon>Bacillati</taxon>
        <taxon>Bacillota</taxon>
        <taxon>Bacilli</taxon>
        <taxon>Lactobacillales</taxon>
        <taxon>Enterococcaceae</taxon>
        <taxon>Enterococcus</taxon>
    </lineage>
</organism>
<proteinExistence type="predicted"/>
<name>A0A931FBM8_9ENTE</name>
<dbReference type="Proteomes" id="UP000637757">
    <property type="component" value="Unassembled WGS sequence"/>
</dbReference>
<feature type="signal peptide" evidence="2">
    <location>
        <begin position="1"/>
        <end position="31"/>
    </location>
</feature>
<evidence type="ECO:0000313" key="3">
    <source>
        <dbReference type="EMBL" id="MBF8807768.1"/>
    </source>
</evidence>
<evidence type="ECO:0008006" key="5">
    <source>
        <dbReference type="Google" id="ProtNLM"/>
    </source>
</evidence>
<keyword evidence="1" id="KW-0812">Transmembrane</keyword>
<dbReference type="AlphaFoldDB" id="A0A931FBM8"/>
<evidence type="ECO:0000256" key="2">
    <source>
        <dbReference type="SAM" id="SignalP"/>
    </source>
</evidence>